<organism evidence="1 2">
    <name type="scientific">Neolewinella agarilytica</name>
    <dbReference type="NCBI Taxonomy" id="478744"/>
    <lineage>
        <taxon>Bacteria</taxon>
        <taxon>Pseudomonadati</taxon>
        <taxon>Bacteroidota</taxon>
        <taxon>Saprospiria</taxon>
        <taxon>Saprospirales</taxon>
        <taxon>Lewinellaceae</taxon>
        <taxon>Neolewinella</taxon>
    </lineage>
</organism>
<keyword evidence="2" id="KW-1185">Reference proteome</keyword>
<sequence>MAQQGQENNPIIVVIAGRPYPLRVAARDEEGLRVLVSEINDRFNDFQVKYSDRDKQDCLVMTLLTYADELRSARNMANTSQGGELAKRLEALNVLVEGML</sequence>
<reference evidence="2" key="1">
    <citation type="submission" date="2016-10" db="EMBL/GenBank/DDBJ databases">
        <authorList>
            <person name="Varghese N."/>
            <person name="Submissions S."/>
        </authorList>
    </citation>
    <scope>NUCLEOTIDE SEQUENCE [LARGE SCALE GENOMIC DNA]</scope>
    <source>
        <strain evidence="2">DSM 24740</strain>
    </source>
</reference>
<name>A0A1H9BKZ9_9BACT</name>
<keyword evidence="1" id="KW-0132">Cell division</keyword>
<accession>A0A1H9BKZ9</accession>
<dbReference type="RefSeq" id="WP_090165658.1">
    <property type="nucleotide sequence ID" value="NZ_FOFB01000003.1"/>
</dbReference>
<dbReference type="InterPro" id="IPR007838">
    <property type="entry name" value="Cell_div_ZapA-like"/>
</dbReference>
<dbReference type="EMBL" id="FOFB01000003">
    <property type="protein sequence ID" value="SEP89636.1"/>
    <property type="molecule type" value="Genomic_DNA"/>
</dbReference>
<dbReference type="GO" id="GO:0051301">
    <property type="term" value="P:cell division"/>
    <property type="evidence" value="ECO:0007669"/>
    <property type="project" value="UniProtKB-KW"/>
</dbReference>
<dbReference type="Pfam" id="PF05164">
    <property type="entry name" value="ZapA"/>
    <property type="match status" value="1"/>
</dbReference>
<keyword evidence="1" id="KW-0131">Cell cycle</keyword>
<dbReference type="SUPFAM" id="SSF102829">
    <property type="entry name" value="Cell division protein ZapA-like"/>
    <property type="match status" value="1"/>
</dbReference>
<gene>
    <name evidence="1" type="ORF">SAMN05444359_103173</name>
</gene>
<protein>
    <submittedName>
        <fullName evidence="1">Cell division protein ZapA</fullName>
    </submittedName>
</protein>
<proteinExistence type="predicted"/>
<dbReference type="AlphaFoldDB" id="A0A1H9BKZ9"/>
<evidence type="ECO:0000313" key="1">
    <source>
        <dbReference type="EMBL" id="SEP89636.1"/>
    </source>
</evidence>
<evidence type="ECO:0000313" key="2">
    <source>
        <dbReference type="Proteomes" id="UP000199021"/>
    </source>
</evidence>
<dbReference type="InParanoid" id="A0A1H9BKZ9"/>
<dbReference type="STRING" id="478744.SAMN05444359_103173"/>
<dbReference type="OrthoDB" id="1495773at2"/>
<dbReference type="InterPro" id="IPR036192">
    <property type="entry name" value="Cell_div_ZapA-like_sf"/>
</dbReference>
<dbReference type="Proteomes" id="UP000199021">
    <property type="component" value="Unassembled WGS sequence"/>
</dbReference>